<name>A0A6N1NNP1_9VIRU</name>
<protein>
    <submittedName>
        <fullName evidence="1">Putative orfan</fullName>
    </submittedName>
</protein>
<sequence>MTTSYTSENQYVSPKPSAPYIDELPVSSYEQTKTTTYVPPISTSYQAPVTPPQPIQLPITSNNYTYRPQMTQPSPYATSVYPQQQYTYPYYYSPSTNPIYTTKIYDDHCHNKNHCRHDDRICWCTII</sequence>
<organism evidence="1">
    <name type="scientific">Tupanvirus soda lake</name>
    <dbReference type="NCBI Taxonomy" id="2126985"/>
    <lineage>
        <taxon>Viruses</taxon>
        <taxon>Varidnaviria</taxon>
        <taxon>Bamfordvirae</taxon>
        <taxon>Nucleocytoviricota</taxon>
        <taxon>Megaviricetes</taxon>
        <taxon>Imitervirales</taxon>
        <taxon>Mimiviridae</taxon>
        <taxon>Megamimivirinae</taxon>
        <taxon>Tupanvirus</taxon>
        <taxon>Tupanvirus salinum</taxon>
    </lineage>
</organism>
<dbReference type="EMBL" id="KY523104">
    <property type="protein sequence ID" value="QKU35560.1"/>
    <property type="molecule type" value="Genomic_DNA"/>
</dbReference>
<dbReference type="GeneID" id="80518990"/>
<proteinExistence type="predicted"/>
<reference evidence="1" key="1">
    <citation type="submission" date="2017-01" db="EMBL/GenBank/DDBJ databases">
        <authorList>
            <person name="Assis F.L."/>
            <person name="Abrahao J.S."/>
            <person name="Silva L."/>
            <person name="Khalil J.B."/>
            <person name="Rodrigues R."/>
            <person name="Silva L.S."/>
            <person name="Arantes T."/>
            <person name="Boratto P."/>
            <person name="Andrade M."/>
            <person name="Kroon E.G."/>
            <person name="Ribeiro B."/>
            <person name="Bergier I."/>
            <person name="Seligmann H."/>
            <person name="Ghigo E."/>
            <person name="Colson P."/>
            <person name="Levasseur A."/>
            <person name="Raoult D."/>
            <person name="Scola B.L."/>
        </authorList>
    </citation>
    <scope>NUCLEOTIDE SEQUENCE</scope>
    <source>
        <strain evidence="1">Soda lake</strain>
    </source>
</reference>
<evidence type="ECO:0000313" key="1">
    <source>
        <dbReference type="EMBL" id="QKU35560.1"/>
    </source>
</evidence>
<dbReference type="RefSeq" id="YP_010782226.1">
    <property type="nucleotide sequence ID" value="NC_075039.1"/>
</dbReference>
<accession>A0A6N1NNP1</accession>
<dbReference type="KEGG" id="vg:80518990"/>
<reference evidence="1" key="2">
    <citation type="journal article" date="2018" name="Nat. Commun.">
        <title>Tailed giant Tupanvirus possesses the most complete translational apparatus of the known virosphere.</title>
        <authorList>
            <person name="Abrahao J."/>
            <person name="Silva L."/>
            <person name="Silva L.S."/>
            <person name="Khalil J.Y.B."/>
            <person name="Rodrigues R."/>
            <person name="Arantes T."/>
            <person name="Assis F."/>
            <person name="Boratto P."/>
            <person name="Andrade M."/>
            <person name="Kroon E.G."/>
            <person name="Ribeiro B."/>
            <person name="Bergier I."/>
            <person name="Seligmann H."/>
            <person name="Ghigo E."/>
            <person name="Colson P."/>
            <person name="Levasseur A."/>
            <person name="Kroemer G."/>
            <person name="Raoult D."/>
            <person name="La Scola B."/>
        </authorList>
    </citation>
    <scope>NUCLEOTIDE SEQUENCE [LARGE SCALE GENOMIC DNA]</scope>
    <source>
        <strain evidence="1">Soda lake</strain>
    </source>
</reference>